<dbReference type="InterPro" id="IPR029058">
    <property type="entry name" value="AB_hydrolase_fold"/>
</dbReference>
<evidence type="ECO:0000256" key="1">
    <source>
        <dbReference type="ARBA" id="ARBA00022801"/>
    </source>
</evidence>
<protein>
    <submittedName>
        <fullName evidence="4">Dienelactone hydrolase</fullName>
    </submittedName>
</protein>
<evidence type="ECO:0000256" key="3">
    <source>
        <dbReference type="ARBA" id="ARBA00023098"/>
    </source>
</evidence>
<keyword evidence="2" id="KW-0442">Lipid degradation</keyword>
<dbReference type="Gene3D" id="3.40.50.1820">
    <property type="entry name" value="alpha/beta hydrolase"/>
    <property type="match status" value="1"/>
</dbReference>
<keyword evidence="1 4" id="KW-0378">Hydrolase</keyword>
<organism evidence="4 5">
    <name type="scientific">Sphingomonas oligophenolica</name>
    <dbReference type="NCBI Taxonomy" id="301154"/>
    <lineage>
        <taxon>Bacteria</taxon>
        <taxon>Pseudomonadati</taxon>
        <taxon>Pseudomonadota</taxon>
        <taxon>Alphaproteobacteria</taxon>
        <taxon>Sphingomonadales</taxon>
        <taxon>Sphingomonadaceae</taxon>
        <taxon>Sphingomonas</taxon>
    </lineage>
</organism>
<accession>A0A502CJ36</accession>
<evidence type="ECO:0000313" key="4">
    <source>
        <dbReference type="EMBL" id="TPG13207.1"/>
    </source>
</evidence>
<gene>
    <name evidence="4" type="ORF">EAH84_07355</name>
</gene>
<dbReference type="OrthoDB" id="9814760at2"/>
<sequence length="530" mass="57656">MVSLSSLRDIVRRVWCLPATGCSSSTFGNRQTSGRIAAAVVACPRPNEIGAVALFQFCRHVRQRSNAKAKFRQEVGGMMGPWIRATLLLGASFFAVSNVEGQLPVDSPELAARGASPVGTQTIILIDPDRADVLEPDGVGGFKHHARKLPIEIWYPAVSAAKDVQQVTYTMPAPFLGNRKRKRVVRLSFPGKAARNAEPAVGHFPLLILSHGYNNRAIGFSDLAENLASKGYVVVAIEHGDVDPVIAGSRRASFTQVWVDRSADQRFVIAEIRRRTASSYKGVFEHIDADKLALAGYSMGGYGAIATAGAGYDPKSSLMAQLPKAMMAGSLEDDDKPVPGLRALILFGPWGGSPATRMWSPAALSKISAPALIIDGDRDDVADYANGVHWLFDRMAQSDRYLLSYREARHNIAMNAAPASVSDDYLYIDKFNEPVWRKDRILAINAHMITAFLDLHLKGISDRAGYLNVPAPIADDGTWLLSEGEVSGDQLAKPTGSSATYWRGFHRRWALGLELAHVSPAKTHGQQTRE</sequence>
<dbReference type="RefSeq" id="WP_140869987.1">
    <property type="nucleotide sequence ID" value="NZ_RCZK01000004.1"/>
</dbReference>
<evidence type="ECO:0000313" key="5">
    <source>
        <dbReference type="Proteomes" id="UP000318413"/>
    </source>
</evidence>
<keyword evidence="5" id="KW-1185">Reference proteome</keyword>
<dbReference type="PANTHER" id="PTHR10272:SF0">
    <property type="entry name" value="PLATELET-ACTIVATING FACTOR ACETYLHYDROLASE"/>
    <property type="match status" value="1"/>
</dbReference>
<dbReference type="AlphaFoldDB" id="A0A502CJ36"/>
<dbReference type="GO" id="GO:0003847">
    <property type="term" value="F:1-alkyl-2-acetylglycerophosphocholine esterase activity"/>
    <property type="evidence" value="ECO:0007669"/>
    <property type="project" value="TreeGrafter"/>
</dbReference>
<name>A0A502CJ36_9SPHN</name>
<comment type="caution">
    <text evidence="4">The sequence shown here is derived from an EMBL/GenBank/DDBJ whole genome shotgun (WGS) entry which is preliminary data.</text>
</comment>
<dbReference type="EMBL" id="RCZK01000004">
    <property type="protein sequence ID" value="TPG13207.1"/>
    <property type="molecule type" value="Genomic_DNA"/>
</dbReference>
<dbReference type="Pfam" id="PF03403">
    <property type="entry name" value="PAF-AH_p_II"/>
    <property type="match status" value="1"/>
</dbReference>
<dbReference type="GO" id="GO:0016042">
    <property type="term" value="P:lipid catabolic process"/>
    <property type="evidence" value="ECO:0007669"/>
    <property type="project" value="UniProtKB-KW"/>
</dbReference>
<dbReference type="Proteomes" id="UP000318413">
    <property type="component" value="Unassembled WGS sequence"/>
</dbReference>
<dbReference type="PANTHER" id="PTHR10272">
    <property type="entry name" value="PLATELET-ACTIVATING FACTOR ACETYLHYDROLASE"/>
    <property type="match status" value="1"/>
</dbReference>
<reference evidence="4 5" key="1">
    <citation type="journal article" date="2019" name="Environ. Microbiol.">
        <title>Species interactions and distinct microbial communities in high Arctic permafrost affected cryosols are associated with the CH4 and CO2 gas fluxes.</title>
        <authorList>
            <person name="Altshuler I."/>
            <person name="Hamel J."/>
            <person name="Turney S."/>
            <person name="Magnuson E."/>
            <person name="Levesque R."/>
            <person name="Greer C."/>
            <person name="Whyte L.G."/>
        </authorList>
    </citation>
    <scope>NUCLEOTIDE SEQUENCE [LARGE SCALE GENOMIC DNA]</scope>
    <source>
        <strain evidence="4 5">S5.1</strain>
    </source>
</reference>
<proteinExistence type="predicted"/>
<dbReference type="SUPFAM" id="SSF53474">
    <property type="entry name" value="alpha/beta-Hydrolases"/>
    <property type="match status" value="1"/>
</dbReference>
<keyword evidence="3" id="KW-0443">Lipid metabolism</keyword>
<evidence type="ECO:0000256" key="2">
    <source>
        <dbReference type="ARBA" id="ARBA00022963"/>
    </source>
</evidence>